<dbReference type="Pfam" id="PF00496">
    <property type="entry name" value="SBP_bac_5"/>
    <property type="match status" value="1"/>
</dbReference>
<dbReference type="GO" id="GO:1904680">
    <property type="term" value="F:peptide transmembrane transporter activity"/>
    <property type="evidence" value="ECO:0007669"/>
    <property type="project" value="TreeGrafter"/>
</dbReference>
<evidence type="ECO:0000313" key="7">
    <source>
        <dbReference type="Proteomes" id="UP000033640"/>
    </source>
</evidence>
<evidence type="ECO:0000256" key="4">
    <source>
        <dbReference type="SAM" id="SignalP"/>
    </source>
</evidence>
<dbReference type="GO" id="GO:0043190">
    <property type="term" value="C:ATP-binding cassette (ABC) transporter complex"/>
    <property type="evidence" value="ECO:0007669"/>
    <property type="project" value="InterPro"/>
</dbReference>
<evidence type="ECO:0000256" key="1">
    <source>
        <dbReference type="ARBA" id="ARBA00005695"/>
    </source>
</evidence>
<keyword evidence="3 4" id="KW-0732">Signal</keyword>
<dbReference type="Gene3D" id="3.40.190.10">
    <property type="entry name" value="Periplasmic binding protein-like II"/>
    <property type="match status" value="1"/>
</dbReference>
<name>A0A0F0LC28_9MICO</name>
<reference evidence="6 7" key="1">
    <citation type="submission" date="2015-02" db="EMBL/GenBank/DDBJ databases">
        <title>Draft genome sequences of ten Microbacterium spp. with emphasis on heavy metal contaminated environments.</title>
        <authorList>
            <person name="Corretto E."/>
        </authorList>
    </citation>
    <scope>NUCLEOTIDE SEQUENCE [LARGE SCALE GENOMIC DNA]</scope>
    <source>
        <strain evidence="6 7">BEL4b</strain>
    </source>
</reference>
<protein>
    <submittedName>
        <fullName evidence="6">Nickel-binding periplasmic protein</fullName>
    </submittedName>
</protein>
<feature type="chain" id="PRO_5002445244" evidence="4">
    <location>
        <begin position="26"/>
        <end position="539"/>
    </location>
</feature>
<feature type="domain" description="Solute-binding protein family 5" evidence="5">
    <location>
        <begin position="87"/>
        <end position="447"/>
    </location>
</feature>
<dbReference type="RefSeq" id="WP_045278787.1">
    <property type="nucleotide sequence ID" value="NZ_CAKKLT010000005.1"/>
</dbReference>
<dbReference type="CDD" id="cd08492">
    <property type="entry name" value="PBP2_NikA_DppA_OppA_like_15"/>
    <property type="match status" value="1"/>
</dbReference>
<dbReference type="Gene3D" id="3.10.105.10">
    <property type="entry name" value="Dipeptide-binding Protein, Domain 3"/>
    <property type="match status" value="1"/>
</dbReference>
<evidence type="ECO:0000259" key="5">
    <source>
        <dbReference type="Pfam" id="PF00496"/>
    </source>
</evidence>
<dbReference type="PANTHER" id="PTHR30290">
    <property type="entry name" value="PERIPLASMIC BINDING COMPONENT OF ABC TRANSPORTER"/>
    <property type="match status" value="1"/>
</dbReference>
<dbReference type="InterPro" id="IPR000914">
    <property type="entry name" value="SBP_5_dom"/>
</dbReference>
<dbReference type="PIRSF" id="PIRSF002741">
    <property type="entry name" value="MppA"/>
    <property type="match status" value="1"/>
</dbReference>
<keyword evidence="2" id="KW-0813">Transport</keyword>
<proteinExistence type="inferred from homology"/>
<dbReference type="SUPFAM" id="SSF53850">
    <property type="entry name" value="Periplasmic binding protein-like II"/>
    <property type="match status" value="1"/>
</dbReference>
<comment type="caution">
    <text evidence="6">The sequence shown here is derived from an EMBL/GenBank/DDBJ whole genome shotgun (WGS) entry which is preliminary data.</text>
</comment>
<dbReference type="GO" id="GO:0042597">
    <property type="term" value="C:periplasmic space"/>
    <property type="evidence" value="ECO:0007669"/>
    <property type="project" value="UniProtKB-ARBA"/>
</dbReference>
<evidence type="ECO:0000256" key="2">
    <source>
        <dbReference type="ARBA" id="ARBA00022448"/>
    </source>
</evidence>
<sequence>MRTRSVLSAAAVLSAALVLASCASSAPQGSTPTDTDASPVDGGDLVLAIANDPISLNPSGIGSGNDTLYVTRQLVDSLLYQNPETSELEPWLAESYTANADATVFTFELRDDVTFSDGTPFTAESVKATFDDIIAAGALSQSVSSFIGYDQTVVVDDDTVEVRFSSPNAAFPNATAAVGLGIVSASTLAVPFEKRADGESVIGTGPFTLDTYTKDVSTVLAQRDDYAWAPASRDNDGAAHLDSVTFQVVPEASVRTGGLESDQFDAIGGVQPTDVAVLEAAGIPLVHRANPGLSFGLTFNEASPIASDIAVREAIAAGINAEEVRDTSLNDLFNVGTSALAKNTPSWADQSAFFEFDPDRAGELLDDAGWVTGDDGIRAKDGQRLALDLIWITNFGPNQTSLELIQQQLKQIGVELNLSGSVVPDFLEKQTAGDFDIAWGNLSRADGDVLRTQFSKATTTARIDDPELESLLQGQLAAGDPAARTEILAEAQARIASRYYQIPVHELTSILGIGAGVHGITLGADSRLESLVTAWKDAE</sequence>
<dbReference type="GO" id="GO:0015833">
    <property type="term" value="P:peptide transport"/>
    <property type="evidence" value="ECO:0007669"/>
    <property type="project" value="TreeGrafter"/>
</dbReference>
<dbReference type="PANTHER" id="PTHR30290:SF9">
    <property type="entry name" value="OLIGOPEPTIDE-BINDING PROTEIN APPA"/>
    <property type="match status" value="1"/>
</dbReference>
<gene>
    <name evidence="6" type="primary">nikA_1</name>
    <name evidence="6" type="ORF">RS83_01400</name>
</gene>
<accession>A0A0F0LC28</accession>
<dbReference type="InterPro" id="IPR039424">
    <property type="entry name" value="SBP_5"/>
</dbReference>
<dbReference type="PROSITE" id="PS51257">
    <property type="entry name" value="PROKAR_LIPOPROTEIN"/>
    <property type="match status" value="1"/>
</dbReference>
<evidence type="ECO:0000256" key="3">
    <source>
        <dbReference type="ARBA" id="ARBA00022729"/>
    </source>
</evidence>
<dbReference type="AlphaFoldDB" id="A0A0F0LC28"/>
<dbReference type="PATRIC" id="fig|82380.11.peg.1436"/>
<feature type="signal peptide" evidence="4">
    <location>
        <begin position="1"/>
        <end position="25"/>
    </location>
</feature>
<dbReference type="InterPro" id="IPR030678">
    <property type="entry name" value="Peptide/Ni-bd"/>
</dbReference>
<evidence type="ECO:0000313" key="6">
    <source>
        <dbReference type="EMBL" id="KJL29830.1"/>
    </source>
</evidence>
<dbReference type="Proteomes" id="UP000033640">
    <property type="component" value="Unassembled WGS sequence"/>
</dbReference>
<organism evidence="6 7">
    <name type="scientific">Microbacterium oxydans</name>
    <dbReference type="NCBI Taxonomy" id="82380"/>
    <lineage>
        <taxon>Bacteria</taxon>
        <taxon>Bacillati</taxon>
        <taxon>Actinomycetota</taxon>
        <taxon>Actinomycetes</taxon>
        <taxon>Micrococcales</taxon>
        <taxon>Microbacteriaceae</taxon>
        <taxon>Microbacterium</taxon>
    </lineage>
</organism>
<dbReference type="EMBL" id="JYIW01000022">
    <property type="protein sequence ID" value="KJL29830.1"/>
    <property type="molecule type" value="Genomic_DNA"/>
</dbReference>
<comment type="similarity">
    <text evidence="1">Belongs to the bacterial solute-binding protein 5 family.</text>
</comment>